<evidence type="ECO:0000313" key="9">
    <source>
        <dbReference type="Proteomes" id="UP000006048"/>
    </source>
</evidence>
<reference evidence="8 9" key="1">
    <citation type="submission" date="2012-06" db="EMBL/GenBank/DDBJ databases">
        <title>The complete chromosome of genome of Turneriella parva DSM 21527.</title>
        <authorList>
            <consortium name="US DOE Joint Genome Institute (JGI-PGF)"/>
            <person name="Lucas S."/>
            <person name="Han J."/>
            <person name="Lapidus A."/>
            <person name="Bruce D."/>
            <person name="Goodwin L."/>
            <person name="Pitluck S."/>
            <person name="Peters L."/>
            <person name="Kyrpides N."/>
            <person name="Mavromatis K."/>
            <person name="Ivanova N."/>
            <person name="Mikhailova N."/>
            <person name="Chertkov O."/>
            <person name="Detter J.C."/>
            <person name="Tapia R."/>
            <person name="Han C."/>
            <person name="Land M."/>
            <person name="Hauser L."/>
            <person name="Markowitz V."/>
            <person name="Cheng J.-F."/>
            <person name="Hugenholtz P."/>
            <person name="Woyke T."/>
            <person name="Wu D."/>
            <person name="Gronow S."/>
            <person name="Wellnitz S."/>
            <person name="Brambilla E."/>
            <person name="Klenk H.-P."/>
            <person name="Eisen J.A."/>
        </authorList>
    </citation>
    <scope>NUCLEOTIDE SEQUENCE [LARGE SCALE GENOMIC DNA]</scope>
    <source>
        <strain evidence="9">ATCC BAA-1111 / DSM 21527 / NCTC 11395 / H</strain>
    </source>
</reference>
<evidence type="ECO:0000256" key="4">
    <source>
        <dbReference type="ARBA" id="ARBA00022989"/>
    </source>
</evidence>
<comment type="subcellular location">
    <subcellularLocation>
        <location evidence="1">Cell membrane</location>
        <topology evidence="1">Multi-pass membrane protein</topology>
    </subcellularLocation>
</comment>
<feature type="transmembrane region" description="Helical" evidence="6">
    <location>
        <begin position="207"/>
        <end position="227"/>
    </location>
</feature>
<feature type="transmembrane region" description="Helical" evidence="6">
    <location>
        <begin position="234"/>
        <end position="253"/>
    </location>
</feature>
<feature type="transmembrane region" description="Helical" evidence="6">
    <location>
        <begin position="282"/>
        <end position="299"/>
    </location>
</feature>
<dbReference type="NCBIfam" id="TIGR00360">
    <property type="entry name" value="ComEC_N-term"/>
    <property type="match status" value="1"/>
</dbReference>
<dbReference type="KEGG" id="tpx:Turpa_2780"/>
<keyword evidence="4 6" id="KW-1133">Transmembrane helix</keyword>
<feature type="transmembrane region" description="Helical" evidence="6">
    <location>
        <begin position="455"/>
        <end position="474"/>
    </location>
</feature>
<feature type="transmembrane region" description="Helical" evidence="6">
    <location>
        <begin position="339"/>
        <end position="360"/>
    </location>
</feature>
<organism evidence="8 9">
    <name type="scientific">Turneriella parva (strain ATCC BAA-1111 / DSM 21527 / NCTC 11395 / H)</name>
    <name type="common">Leptospira parva</name>
    <dbReference type="NCBI Taxonomy" id="869212"/>
    <lineage>
        <taxon>Bacteria</taxon>
        <taxon>Pseudomonadati</taxon>
        <taxon>Spirochaetota</taxon>
        <taxon>Spirochaetia</taxon>
        <taxon>Leptospirales</taxon>
        <taxon>Leptospiraceae</taxon>
        <taxon>Turneriella</taxon>
    </lineage>
</organism>
<feature type="domain" description="ComEC/Rec2-related protein" evidence="7">
    <location>
        <begin position="187"/>
        <end position="441"/>
    </location>
</feature>
<evidence type="ECO:0000256" key="1">
    <source>
        <dbReference type="ARBA" id="ARBA00004651"/>
    </source>
</evidence>
<keyword evidence="3 6" id="KW-0812">Transmembrane</keyword>
<dbReference type="STRING" id="869212.Turpa_2780"/>
<evidence type="ECO:0000256" key="5">
    <source>
        <dbReference type="ARBA" id="ARBA00023136"/>
    </source>
</evidence>
<gene>
    <name evidence="8" type="ordered locus">Turpa_2780</name>
</gene>
<dbReference type="EMBL" id="CP002959">
    <property type="protein sequence ID" value="AFM13419.1"/>
    <property type="molecule type" value="Genomic_DNA"/>
</dbReference>
<feature type="transmembrane region" description="Helical" evidence="6">
    <location>
        <begin position="6"/>
        <end position="34"/>
    </location>
</feature>
<sequence length="610" mass="68361">MPFPYIFFTFLTLSLFRAGFNVAAGVTALCLVAWLVYDLRRTPKQFILAIIMGLALGAWLFSLRSVALSDTSEMPTDATGRVAAVSRRSVIVESEGGRRLRLIGFGKMPLPQKHAQVTYRCELAEVPPSTFATFERLSGTRSWCRVKALQVLPAPPGKVIELRQRALSFLQSRFEALGERSLAAAFLIGDTGDLAENELAAFRDMGLMHLFAVSGLNIALLFALLYLPFRALRLPAVGTLLGFAVASAFLVLLDFPVPLLRAWLFMAIAVLMRLLDRRITSFTLLFITAIIVEVLFPLSTFSMSFILSFGVTAAILVFYEPLYFCFASANRWLNFASQHVALSLAAGLPAMLLSHLLFGSANPLSLIYNLLLVPFSGLYLFSALLYLVLPPAAHVLHSLDWLYLKFAALHGDHAMRLLPAAEPLARAVSFIFIAALLVTLIYLKFRGRLWSARRNLRFVMPVSALALAAPWFLVTYPTYAFYAIPNKVWIYHERKIVTLGKPVFADTEKTKPQFCFPWSGVTNEQESIKDLYKLHGQCFVFTGRMRPDLWGATALLDCRMLHVYQSSKTKTTANDWKALFSVFGYKGEVTVRRFYTWYGDRLGNCIKEKL</sequence>
<name>I4B812_TURPD</name>
<keyword evidence="9" id="KW-1185">Reference proteome</keyword>
<feature type="transmembrane region" description="Helical" evidence="6">
    <location>
        <begin position="305"/>
        <end position="327"/>
    </location>
</feature>
<accession>I4B812</accession>
<dbReference type="Pfam" id="PF03772">
    <property type="entry name" value="Competence"/>
    <property type="match status" value="1"/>
</dbReference>
<dbReference type="RefSeq" id="WP_014803921.1">
    <property type="nucleotide sequence ID" value="NC_018020.1"/>
</dbReference>
<evidence type="ECO:0000256" key="6">
    <source>
        <dbReference type="SAM" id="Phobius"/>
    </source>
</evidence>
<evidence type="ECO:0000313" key="8">
    <source>
        <dbReference type="EMBL" id="AFM13419.1"/>
    </source>
</evidence>
<keyword evidence="2" id="KW-1003">Cell membrane</keyword>
<evidence type="ECO:0000259" key="7">
    <source>
        <dbReference type="Pfam" id="PF03772"/>
    </source>
</evidence>
<keyword evidence="5 6" id="KW-0472">Membrane</keyword>
<protein>
    <submittedName>
        <fullName evidence="8">ComEC/Rec2-related protein</fullName>
    </submittedName>
</protein>
<feature type="transmembrane region" description="Helical" evidence="6">
    <location>
        <begin position="366"/>
        <end position="389"/>
    </location>
</feature>
<feature type="transmembrane region" description="Helical" evidence="6">
    <location>
        <begin position="424"/>
        <end position="443"/>
    </location>
</feature>
<dbReference type="GO" id="GO:0005886">
    <property type="term" value="C:plasma membrane"/>
    <property type="evidence" value="ECO:0007669"/>
    <property type="project" value="UniProtKB-SubCell"/>
</dbReference>
<proteinExistence type="predicted"/>
<dbReference type="AlphaFoldDB" id="I4B812"/>
<dbReference type="PANTHER" id="PTHR30619">
    <property type="entry name" value="DNA INTERNALIZATION/COMPETENCE PROTEIN COMEC/REC2"/>
    <property type="match status" value="1"/>
</dbReference>
<dbReference type="Proteomes" id="UP000006048">
    <property type="component" value="Chromosome"/>
</dbReference>
<dbReference type="OrthoDB" id="9761531at2"/>
<feature type="transmembrane region" description="Helical" evidence="6">
    <location>
        <begin position="46"/>
        <end position="67"/>
    </location>
</feature>
<evidence type="ECO:0000256" key="3">
    <source>
        <dbReference type="ARBA" id="ARBA00022692"/>
    </source>
</evidence>
<dbReference type="InterPro" id="IPR004477">
    <property type="entry name" value="ComEC_N"/>
</dbReference>
<evidence type="ECO:0000256" key="2">
    <source>
        <dbReference type="ARBA" id="ARBA00022475"/>
    </source>
</evidence>
<dbReference type="PANTHER" id="PTHR30619:SF7">
    <property type="entry name" value="BETA-LACTAMASE DOMAIN PROTEIN"/>
    <property type="match status" value="1"/>
</dbReference>
<dbReference type="InterPro" id="IPR052159">
    <property type="entry name" value="Competence_DNA_uptake"/>
</dbReference>
<dbReference type="HOGENOM" id="CLU_447543_0_0_12"/>